<accession>A0A948TNK9</accession>
<organism evidence="1 2">
    <name type="scientific">Candidatus Phocaeicola excrementipullorum</name>
    <dbReference type="NCBI Taxonomy" id="2838731"/>
    <lineage>
        <taxon>Bacteria</taxon>
        <taxon>Pseudomonadati</taxon>
        <taxon>Bacteroidota</taxon>
        <taxon>Bacteroidia</taxon>
        <taxon>Bacteroidales</taxon>
        <taxon>Bacteroidaceae</taxon>
        <taxon>Phocaeicola</taxon>
    </lineage>
</organism>
<name>A0A948TNK9_9BACT</name>
<reference evidence="1" key="1">
    <citation type="journal article" date="2021" name="PeerJ">
        <title>Extensive microbial diversity within the chicken gut microbiome revealed by metagenomics and culture.</title>
        <authorList>
            <person name="Gilroy R."/>
            <person name="Ravi A."/>
            <person name="Getino M."/>
            <person name="Pursley I."/>
            <person name="Horton D.L."/>
            <person name="Alikhan N.F."/>
            <person name="Baker D."/>
            <person name="Gharbi K."/>
            <person name="Hall N."/>
            <person name="Watson M."/>
            <person name="Adriaenssens E.M."/>
            <person name="Foster-Nyarko E."/>
            <person name="Jarju S."/>
            <person name="Secka A."/>
            <person name="Antonio M."/>
            <person name="Oren A."/>
            <person name="Chaudhuri R.R."/>
            <person name="La Ragione R."/>
            <person name="Hildebrand F."/>
            <person name="Pallen M.J."/>
        </authorList>
    </citation>
    <scope>NUCLEOTIDE SEQUENCE</scope>
    <source>
        <strain evidence="1">8470</strain>
    </source>
</reference>
<sequence length="299" mass="35033">MVVFELNRIVLETLRYPSRKTWISELGLFSTFEKAYEMLQEIVAEAKEDEEECEKEGEPDDTLGYVINKILLDAPYGCTVAFRTYTHDGEFNDENAWTDEKGKVLPFYGRPEEKIRFKMGDIVEVYMGKYDAELSIIDACPWTPQKIEKRNKELEQKYGKGHTLILDSSDDRYLTHSLGLGNTHWHPACADVFAPTKKVPATLRRKLQAKLLEENFTFGYRHQISELPFIKDPKVLDELLNGWDKFVDEKYYQGMECLVDYEKADNIKAQLNFSEEQAQRFDRFYETCVRLVNEKRRKA</sequence>
<protein>
    <submittedName>
        <fullName evidence="1">Uncharacterized protein</fullName>
    </submittedName>
</protein>
<evidence type="ECO:0000313" key="2">
    <source>
        <dbReference type="Proteomes" id="UP000784286"/>
    </source>
</evidence>
<dbReference type="Proteomes" id="UP000784286">
    <property type="component" value="Unassembled WGS sequence"/>
</dbReference>
<proteinExistence type="predicted"/>
<comment type="caution">
    <text evidence="1">The sequence shown here is derived from an EMBL/GenBank/DDBJ whole genome shotgun (WGS) entry which is preliminary data.</text>
</comment>
<dbReference type="AlphaFoldDB" id="A0A948TNK9"/>
<dbReference type="EMBL" id="JAHLFJ010000081">
    <property type="protein sequence ID" value="MBU3856733.1"/>
    <property type="molecule type" value="Genomic_DNA"/>
</dbReference>
<reference evidence="1" key="2">
    <citation type="submission" date="2021-04" db="EMBL/GenBank/DDBJ databases">
        <authorList>
            <person name="Gilroy R."/>
        </authorList>
    </citation>
    <scope>NUCLEOTIDE SEQUENCE</scope>
    <source>
        <strain evidence="1">8470</strain>
    </source>
</reference>
<evidence type="ECO:0000313" key="1">
    <source>
        <dbReference type="EMBL" id="MBU3856733.1"/>
    </source>
</evidence>
<gene>
    <name evidence="1" type="ORF">H9928_09330</name>
</gene>